<keyword evidence="1" id="KW-0175">Coiled coil</keyword>
<evidence type="ECO:0000313" key="3">
    <source>
        <dbReference type="WBParaSite" id="EEL_0000139301-mRNA-1"/>
    </source>
</evidence>
<organism evidence="2 3">
    <name type="scientific">Elaeophora elaphi</name>
    <dbReference type="NCBI Taxonomy" id="1147741"/>
    <lineage>
        <taxon>Eukaryota</taxon>
        <taxon>Metazoa</taxon>
        <taxon>Ecdysozoa</taxon>
        <taxon>Nematoda</taxon>
        <taxon>Chromadorea</taxon>
        <taxon>Rhabditida</taxon>
        <taxon>Spirurina</taxon>
        <taxon>Spiruromorpha</taxon>
        <taxon>Filarioidea</taxon>
        <taxon>Onchocercidae</taxon>
        <taxon>Elaeophora</taxon>
    </lineage>
</organism>
<dbReference type="Proteomes" id="UP000050640">
    <property type="component" value="Unplaced"/>
</dbReference>
<keyword evidence="2" id="KW-1185">Reference proteome</keyword>
<feature type="coiled-coil region" evidence="1">
    <location>
        <begin position="148"/>
        <end position="175"/>
    </location>
</feature>
<dbReference type="WBParaSite" id="EEL_0000139301-mRNA-1">
    <property type="protein sequence ID" value="EEL_0000139301-mRNA-1"/>
    <property type="gene ID" value="EEL_0000139301"/>
</dbReference>
<dbReference type="AlphaFoldDB" id="A0A0R3RIT5"/>
<name>A0A0R3RIT5_9BILA</name>
<evidence type="ECO:0000313" key="2">
    <source>
        <dbReference type="Proteomes" id="UP000050640"/>
    </source>
</evidence>
<evidence type="ECO:0000256" key="1">
    <source>
        <dbReference type="SAM" id="Coils"/>
    </source>
</evidence>
<protein>
    <submittedName>
        <fullName evidence="3">Shootin-1</fullName>
    </submittedName>
</protein>
<accession>A0A0R3RIT5</accession>
<reference evidence="3" key="1">
    <citation type="submission" date="2017-02" db="UniProtKB">
        <authorList>
            <consortium name="WormBaseParasite"/>
        </authorList>
    </citation>
    <scope>IDENTIFICATION</scope>
</reference>
<proteinExistence type="predicted"/>
<sequence>MKISGVKTGIDSRMPNGSLLSLRTFYAFGARSGRIPSLQRSLSYNPHGNSLCVGPLQQFTETSNTLRRSFTSSTMHHSLKRSTAYYNRRYFTPSYNISKPYSSAFINTRSPDNTDDTGLQWCEQLVNVAAAPEIKNEMSKAPEDCAEMIALKEKNKSLEEEVRRLTLKLQEKECSEREFKRKTLEYAAEIKVWKKKYKMQKLTATVEISESNNNEKEISDIMEQLNNAAEKLTRLDAVKDLKLLQSEMETALKEISE</sequence>